<evidence type="ECO:0000259" key="4">
    <source>
        <dbReference type="Pfam" id="PF15615"/>
    </source>
</evidence>
<dbReference type="Pfam" id="PF13208">
    <property type="entry name" value="TerB_N"/>
    <property type="match status" value="1"/>
</dbReference>
<dbReference type="SUPFAM" id="SSF158682">
    <property type="entry name" value="TerB-like"/>
    <property type="match status" value="1"/>
</dbReference>
<name>A0A147KMA1_THECS</name>
<dbReference type="AlphaFoldDB" id="A0A147KMA1"/>
<dbReference type="Proteomes" id="UP000074382">
    <property type="component" value="Unassembled WGS sequence"/>
</dbReference>
<sequence length="672" mass="73218">MLYVGRELWADNGSTEPALINPQLRVNRNSPDRTGRTMDYWPSYDSITPSARAAYLSWLAGGRRDPRASIGYVFLFFYGLERRVLCDIGAQKHLRGELPGIRAEVLRLLSIYGENSSFHGYATDFLTVLDILTEDEEAERTPPPYGGERWPTPFRLRLALGRMAQEGRRVPADWALSWAWYHPQIHPRTPQQRCPDEFQSLFRLRFAERHPRGLAVRPGKTRLHWHYRPASEGFLGTTVDVTGLDVPDVVEQAAPTRKLAELVDQVTAELEPYSRWLGRHPESAGTLAAAALLPAELVDTSDGEVGAFLDWVRGRLTGDAPAVVNAAELIARWPTAAPNKMTKREATALTGFLARHGIGVEPDVRWGGPALKPGPAVLFPTGEAASDAPSPAYTATAVLVHLAAAVAIADGEFHADEQRHLVRHLQTALHLTEAEQTRLNAHLTWAVESGAKLAGIRQRLEALTRAQRTSIGDFLVTVATADGVTSPREVKTLSRIYELLGLDPDRVHQRLRPTHTLGRPPGSTATTGRKPTAGIGLDQAAVAAKLRESEEVAALLSAVFTDEDTPPDTPARQAPAAPAAPQQNGRPPAPQNAPPTVAGLDAAHSALLRSLAERSTWPRSDFHALAARHGLMPDGAVDTLNELALDVTGNPVIDGDDPMDIDTDVLQELLDE</sequence>
<feature type="domain" description="TerB-C" evidence="4">
    <location>
        <begin position="527"/>
        <end position="669"/>
    </location>
</feature>
<evidence type="ECO:0000313" key="5">
    <source>
        <dbReference type="EMBL" id="KUP98383.1"/>
    </source>
</evidence>
<dbReference type="Pfam" id="PF05099">
    <property type="entry name" value="TerB"/>
    <property type="match status" value="1"/>
</dbReference>
<evidence type="ECO:0000259" key="3">
    <source>
        <dbReference type="Pfam" id="PF13208"/>
    </source>
</evidence>
<accession>A0A147KMA1</accession>
<reference evidence="6" key="1">
    <citation type="journal article" date="2017" name="Acta Aliment.">
        <title>Plant polysaccharide degrading enzyme system of Thermpbifida cellulosilytica TB100 revealed by de novo genome project data.</title>
        <authorList>
            <person name="Toth A."/>
            <person name="Baka E."/>
            <person name="Luzics S."/>
            <person name="Bata-Vidacs I."/>
            <person name="Nagy I."/>
            <person name="Balint B."/>
            <person name="Herceg R."/>
            <person name="Olasz F."/>
            <person name="Wilk T."/>
            <person name="Nagy T."/>
            <person name="Kriszt B."/>
            <person name="Nagy I."/>
            <person name="Kukolya J."/>
        </authorList>
    </citation>
    <scope>NUCLEOTIDE SEQUENCE [LARGE SCALE GENOMIC DNA]</scope>
    <source>
        <strain evidence="6">TB100</strain>
    </source>
</reference>
<evidence type="ECO:0000259" key="2">
    <source>
        <dbReference type="Pfam" id="PF05099"/>
    </source>
</evidence>
<evidence type="ECO:0000256" key="1">
    <source>
        <dbReference type="SAM" id="MobiDB-lite"/>
    </source>
</evidence>
<feature type="region of interest" description="Disordered" evidence="1">
    <location>
        <begin position="511"/>
        <end position="534"/>
    </location>
</feature>
<evidence type="ECO:0008006" key="7">
    <source>
        <dbReference type="Google" id="ProtNLM"/>
    </source>
</evidence>
<dbReference type="Gene3D" id="1.10.3680.10">
    <property type="entry name" value="TerB-like"/>
    <property type="match status" value="1"/>
</dbReference>
<dbReference type="InterPro" id="IPR028932">
    <property type="entry name" value="TerB-C"/>
</dbReference>
<dbReference type="EMBL" id="LGEM01000011">
    <property type="protein sequence ID" value="KUP98383.1"/>
    <property type="molecule type" value="Genomic_DNA"/>
</dbReference>
<dbReference type="InterPro" id="IPR007791">
    <property type="entry name" value="DjlA_N"/>
</dbReference>
<dbReference type="CDD" id="cd07176">
    <property type="entry name" value="terB"/>
    <property type="match status" value="1"/>
</dbReference>
<feature type="compositionally biased region" description="Low complexity" evidence="1">
    <location>
        <begin position="570"/>
        <end position="586"/>
    </location>
</feature>
<feature type="domain" description="Co-chaperone DjlA N-terminal" evidence="2">
    <location>
        <begin position="399"/>
        <end position="508"/>
    </location>
</feature>
<dbReference type="InterPro" id="IPR029024">
    <property type="entry name" value="TerB-like"/>
</dbReference>
<proteinExistence type="predicted"/>
<dbReference type="PATRIC" id="fig|665004.4.peg.314"/>
<keyword evidence="6" id="KW-1185">Reference proteome</keyword>
<organism evidence="5 6">
    <name type="scientific">Thermobifida cellulosilytica TB100</name>
    <dbReference type="NCBI Taxonomy" id="665004"/>
    <lineage>
        <taxon>Bacteria</taxon>
        <taxon>Bacillati</taxon>
        <taxon>Actinomycetota</taxon>
        <taxon>Actinomycetes</taxon>
        <taxon>Streptosporangiales</taxon>
        <taxon>Nocardiopsidaceae</taxon>
        <taxon>Thermobifida</taxon>
    </lineage>
</organism>
<dbReference type="Pfam" id="PF15615">
    <property type="entry name" value="TerB_C"/>
    <property type="match status" value="1"/>
</dbReference>
<feature type="domain" description="TerB N-terminal" evidence="3">
    <location>
        <begin position="1"/>
        <end position="190"/>
    </location>
</feature>
<protein>
    <recommendedName>
        <fullName evidence="7">Tellurite resistance protein TerB</fullName>
    </recommendedName>
</protein>
<comment type="caution">
    <text evidence="5">The sequence shown here is derived from an EMBL/GenBank/DDBJ whole genome shotgun (WGS) entry which is preliminary data.</text>
</comment>
<feature type="region of interest" description="Disordered" evidence="1">
    <location>
        <begin position="561"/>
        <end position="597"/>
    </location>
</feature>
<dbReference type="STRING" id="665004.AC529_01835"/>
<gene>
    <name evidence="5" type="ORF">AC529_01835</name>
</gene>
<dbReference type="InterPro" id="IPR025266">
    <property type="entry name" value="TerB_N"/>
</dbReference>
<evidence type="ECO:0000313" key="6">
    <source>
        <dbReference type="Proteomes" id="UP000074382"/>
    </source>
</evidence>